<dbReference type="InterPro" id="IPR030878">
    <property type="entry name" value="Ribosomal_uL15"/>
</dbReference>
<dbReference type="InterPro" id="IPR036227">
    <property type="entry name" value="Ribosomal_uL15/eL18_sf"/>
</dbReference>
<dbReference type="eggNOG" id="COG0200">
    <property type="taxonomic scope" value="Bacteria"/>
</dbReference>
<proteinExistence type="inferred from homology"/>
<dbReference type="GO" id="GO:0006412">
    <property type="term" value="P:translation"/>
    <property type="evidence" value="ECO:0007669"/>
    <property type="project" value="UniProtKB-UniRule"/>
</dbReference>
<dbReference type="NCBIfam" id="TIGR01071">
    <property type="entry name" value="rplO_bact"/>
    <property type="match status" value="1"/>
</dbReference>
<dbReference type="InterPro" id="IPR001196">
    <property type="entry name" value="Ribosomal_uL15_CS"/>
</dbReference>
<evidence type="ECO:0000256" key="3">
    <source>
        <dbReference type="ARBA" id="ARBA00023274"/>
    </source>
</evidence>
<feature type="domain" description="Large ribosomal subunit protein uL15/eL18" evidence="7">
    <location>
        <begin position="75"/>
        <end position="141"/>
    </location>
</feature>
<dbReference type="InterPro" id="IPR021131">
    <property type="entry name" value="Ribosomal_uL15/eL18"/>
</dbReference>
<sequence length="153" mass="16260">MDLSTLKPVAGSRKAATRKARGFGGKGKTAGRGQKGQKAREGKKLRLSFEGGQMPLMRRMPKRGFNNFSRKEFAIVNLDMLNKFDDGATVSAASLVDAGLIKKELSGVKVLASGKLEKKLTIQVSKASKAAQTAIAQAGSTLVFTSAQDDSEN</sequence>
<evidence type="ECO:0000256" key="1">
    <source>
        <dbReference type="ARBA" id="ARBA00007320"/>
    </source>
</evidence>
<dbReference type="PROSITE" id="PS00475">
    <property type="entry name" value="RIBOSOMAL_L15"/>
    <property type="match status" value="1"/>
</dbReference>
<dbReference type="OrthoDB" id="9810293at2"/>
<dbReference type="RefSeq" id="WP_007745887.1">
    <property type="nucleotide sequence ID" value="NZ_CM001398.1"/>
</dbReference>
<evidence type="ECO:0000313" key="8">
    <source>
        <dbReference type="EMBL" id="EHN59152.1"/>
    </source>
</evidence>
<dbReference type="InterPro" id="IPR005749">
    <property type="entry name" value="Ribosomal_uL15_bac-type"/>
</dbReference>
<dbReference type="STRING" id="336988.NT96_06135"/>
<gene>
    <name evidence="4" type="primary">rplO</name>
    <name evidence="8" type="ORF">OKIT_1049</name>
</gene>
<dbReference type="Proteomes" id="UP000004959">
    <property type="component" value="Chromosome"/>
</dbReference>
<dbReference type="HOGENOM" id="CLU_055188_4_2_9"/>
<dbReference type="Gene3D" id="3.100.10.10">
    <property type="match status" value="1"/>
</dbReference>
<protein>
    <recommendedName>
        <fullName evidence="4">Large ribosomal subunit protein uL15</fullName>
    </recommendedName>
</protein>
<accession>G9WFJ5</accession>
<organism evidence="8 9">
    <name type="scientific">Oenococcus kitaharae DSM 17330</name>
    <dbReference type="NCBI Taxonomy" id="1045004"/>
    <lineage>
        <taxon>Bacteria</taxon>
        <taxon>Bacillati</taxon>
        <taxon>Bacillota</taxon>
        <taxon>Bacilli</taxon>
        <taxon>Lactobacillales</taxon>
        <taxon>Lactobacillaceae</taxon>
        <taxon>Oenococcus</taxon>
    </lineage>
</organism>
<evidence type="ECO:0000313" key="9">
    <source>
        <dbReference type="Proteomes" id="UP000004959"/>
    </source>
</evidence>
<reference evidence="8 9" key="1">
    <citation type="journal article" date="2012" name="PLoS ONE">
        <title>Functional divergence in the genus oenococcus as predicted by genome sequencing of the newly-described species, Oenococcus kitaharae.</title>
        <authorList>
            <person name="Borneman A.R."/>
            <person name="McCarthy J.M."/>
            <person name="Chambers P.J."/>
            <person name="Bartowsky E.J."/>
        </authorList>
    </citation>
    <scope>NUCLEOTIDE SEQUENCE [LARGE SCALE GENOMIC DNA]</scope>
    <source>
        <strain evidence="9">DSM17330</strain>
    </source>
</reference>
<dbReference type="GO" id="GO:0003735">
    <property type="term" value="F:structural constituent of ribosome"/>
    <property type="evidence" value="ECO:0007669"/>
    <property type="project" value="InterPro"/>
</dbReference>
<dbReference type="SUPFAM" id="SSF52080">
    <property type="entry name" value="Ribosomal proteins L15p and L18e"/>
    <property type="match status" value="1"/>
</dbReference>
<evidence type="ECO:0000256" key="2">
    <source>
        <dbReference type="ARBA" id="ARBA00022980"/>
    </source>
</evidence>
<keyword evidence="4" id="KW-0694">RNA-binding</keyword>
<evidence type="ECO:0000256" key="4">
    <source>
        <dbReference type="HAMAP-Rule" id="MF_01341"/>
    </source>
</evidence>
<comment type="similarity">
    <text evidence="1 4 5">Belongs to the universal ribosomal protein uL15 family.</text>
</comment>
<evidence type="ECO:0000259" key="7">
    <source>
        <dbReference type="Pfam" id="PF00828"/>
    </source>
</evidence>
<dbReference type="GO" id="GO:0022625">
    <property type="term" value="C:cytosolic large ribosomal subunit"/>
    <property type="evidence" value="ECO:0007669"/>
    <property type="project" value="TreeGrafter"/>
</dbReference>
<keyword evidence="4" id="KW-0699">rRNA-binding</keyword>
<comment type="subunit">
    <text evidence="4">Part of the 50S ribosomal subunit.</text>
</comment>
<dbReference type="EMBL" id="AFVZ01000001">
    <property type="protein sequence ID" value="EHN59152.1"/>
    <property type="molecule type" value="Genomic_DNA"/>
</dbReference>
<dbReference type="Pfam" id="PF00828">
    <property type="entry name" value="Ribosomal_L27A"/>
    <property type="match status" value="1"/>
</dbReference>
<dbReference type="PANTHER" id="PTHR12934">
    <property type="entry name" value="50S RIBOSOMAL PROTEIN L15"/>
    <property type="match status" value="1"/>
</dbReference>
<dbReference type="PATRIC" id="fig|1045004.4.peg.1048"/>
<dbReference type="HAMAP" id="MF_01341">
    <property type="entry name" value="Ribosomal_uL15"/>
    <property type="match status" value="1"/>
</dbReference>
<keyword evidence="2 4" id="KW-0689">Ribosomal protein</keyword>
<comment type="function">
    <text evidence="4">Binds to the 23S rRNA.</text>
</comment>
<dbReference type="AlphaFoldDB" id="G9WFJ5"/>
<keyword evidence="9" id="KW-1185">Reference proteome</keyword>
<dbReference type="PANTHER" id="PTHR12934:SF11">
    <property type="entry name" value="LARGE RIBOSOMAL SUBUNIT PROTEIN UL15M"/>
    <property type="match status" value="1"/>
</dbReference>
<name>G9WFJ5_9LACO</name>
<evidence type="ECO:0000256" key="6">
    <source>
        <dbReference type="SAM" id="MobiDB-lite"/>
    </source>
</evidence>
<comment type="caution">
    <text evidence="8">The sequence shown here is derived from an EMBL/GenBank/DDBJ whole genome shotgun (WGS) entry which is preliminary data.</text>
</comment>
<feature type="compositionally biased region" description="Gly residues" evidence="6">
    <location>
        <begin position="22"/>
        <end position="34"/>
    </location>
</feature>
<keyword evidence="3 4" id="KW-0687">Ribonucleoprotein</keyword>
<feature type="region of interest" description="Disordered" evidence="6">
    <location>
        <begin position="1"/>
        <end position="43"/>
    </location>
</feature>
<evidence type="ECO:0000256" key="5">
    <source>
        <dbReference type="RuleBase" id="RU003888"/>
    </source>
</evidence>
<dbReference type="GO" id="GO:0019843">
    <property type="term" value="F:rRNA binding"/>
    <property type="evidence" value="ECO:0007669"/>
    <property type="project" value="UniProtKB-UniRule"/>
</dbReference>